<dbReference type="SUPFAM" id="SSF52374">
    <property type="entry name" value="Nucleotidylyl transferase"/>
    <property type="match status" value="1"/>
</dbReference>
<feature type="binding site" evidence="10">
    <location>
        <position position="236"/>
    </location>
    <ligand>
        <name>ATP</name>
        <dbReference type="ChEBI" id="CHEBI:30616"/>
    </ligand>
</feature>
<dbReference type="PRINTS" id="PR01040">
    <property type="entry name" value="TRNASYNTHTYR"/>
</dbReference>
<keyword evidence="2 10" id="KW-0963">Cytoplasm</keyword>
<evidence type="ECO:0000313" key="13">
    <source>
        <dbReference type="EMBL" id="BDG60817.1"/>
    </source>
</evidence>
<comment type="subunit">
    <text evidence="1 10">Homodimer.</text>
</comment>
<dbReference type="InterPro" id="IPR002305">
    <property type="entry name" value="aa-tRNA-synth_Ic"/>
</dbReference>
<dbReference type="PANTHER" id="PTHR11766">
    <property type="entry name" value="TYROSYL-TRNA SYNTHETASE"/>
    <property type="match status" value="1"/>
</dbReference>
<comment type="subcellular location">
    <subcellularLocation>
        <location evidence="10">Cytoplasm</location>
    </subcellularLocation>
</comment>
<keyword evidence="6 11" id="KW-0694">RNA-binding</keyword>
<feature type="short sequence motif" description="'KMSKS' region" evidence="10">
    <location>
        <begin position="233"/>
        <end position="237"/>
    </location>
</feature>
<name>A0AA35CKI9_9FIRM</name>
<proteinExistence type="inferred from homology"/>
<feature type="short sequence motif" description="'HIGH' region" evidence="10">
    <location>
        <begin position="48"/>
        <end position="57"/>
    </location>
</feature>
<dbReference type="FunFam" id="3.40.50.620:FF:000061">
    <property type="entry name" value="Tyrosine--tRNA ligase"/>
    <property type="match status" value="1"/>
</dbReference>
<evidence type="ECO:0000256" key="3">
    <source>
        <dbReference type="ARBA" id="ARBA00022598"/>
    </source>
</evidence>
<dbReference type="InterPro" id="IPR014729">
    <property type="entry name" value="Rossmann-like_a/b/a_fold"/>
</dbReference>
<evidence type="ECO:0000256" key="9">
    <source>
        <dbReference type="ARBA" id="ARBA00048248"/>
    </source>
</evidence>
<dbReference type="Pfam" id="PF01479">
    <property type="entry name" value="S4"/>
    <property type="match status" value="1"/>
</dbReference>
<organism evidence="13 14">
    <name type="scientific">Caldinitratiruptor microaerophilus</name>
    <dbReference type="NCBI Taxonomy" id="671077"/>
    <lineage>
        <taxon>Bacteria</taxon>
        <taxon>Bacillati</taxon>
        <taxon>Bacillota</taxon>
        <taxon>Clostridia</taxon>
        <taxon>Eubacteriales</taxon>
        <taxon>Symbiobacteriaceae</taxon>
        <taxon>Caldinitratiruptor</taxon>
    </lineage>
</organism>
<evidence type="ECO:0000256" key="1">
    <source>
        <dbReference type="ARBA" id="ARBA00011738"/>
    </source>
</evidence>
<dbReference type="EC" id="6.1.1.1" evidence="10"/>
<evidence type="ECO:0000313" key="14">
    <source>
        <dbReference type="Proteomes" id="UP001163687"/>
    </source>
</evidence>
<dbReference type="GO" id="GO:0006437">
    <property type="term" value="P:tyrosyl-tRNA aminoacylation"/>
    <property type="evidence" value="ECO:0007669"/>
    <property type="project" value="UniProtKB-UniRule"/>
</dbReference>
<dbReference type="GO" id="GO:0003723">
    <property type="term" value="F:RNA binding"/>
    <property type="evidence" value="ECO:0007669"/>
    <property type="project" value="UniProtKB-KW"/>
</dbReference>
<dbReference type="Proteomes" id="UP001163687">
    <property type="component" value="Chromosome"/>
</dbReference>
<keyword evidence="3 10" id="KW-0436">Ligase</keyword>
<evidence type="ECO:0000256" key="5">
    <source>
        <dbReference type="ARBA" id="ARBA00022840"/>
    </source>
</evidence>
<comment type="catalytic activity">
    <reaction evidence="9 10">
        <text>tRNA(Tyr) + L-tyrosine + ATP = L-tyrosyl-tRNA(Tyr) + AMP + diphosphate + H(+)</text>
        <dbReference type="Rhea" id="RHEA:10220"/>
        <dbReference type="Rhea" id="RHEA-COMP:9706"/>
        <dbReference type="Rhea" id="RHEA-COMP:9707"/>
        <dbReference type="ChEBI" id="CHEBI:15378"/>
        <dbReference type="ChEBI" id="CHEBI:30616"/>
        <dbReference type="ChEBI" id="CHEBI:33019"/>
        <dbReference type="ChEBI" id="CHEBI:58315"/>
        <dbReference type="ChEBI" id="CHEBI:78442"/>
        <dbReference type="ChEBI" id="CHEBI:78536"/>
        <dbReference type="ChEBI" id="CHEBI:456215"/>
        <dbReference type="EC" id="6.1.1.1"/>
    </reaction>
</comment>
<dbReference type="HAMAP" id="MF_02007">
    <property type="entry name" value="Tyr_tRNA_synth_type2"/>
    <property type="match status" value="1"/>
</dbReference>
<dbReference type="RefSeq" id="WP_264841511.1">
    <property type="nucleotide sequence ID" value="NZ_AP025628.1"/>
</dbReference>
<protein>
    <recommendedName>
        <fullName evidence="10">Tyrosine--tRNA ligase</fullName>
        <ecNumber evidence="10">6.1.1.1</ecNumber>
    </recommendedName>
    <alternativeName>
        <fullName evidence="10">Tyrosyl-tRNA synthetase</fullName>
        <shortName evidence="10">TyrRS</shortName>
    </alternativeName>
</protein>
<comment type="similarity">
    <text evidence="10">Belongs to the class-I aminoacyl-tRNA synthetase family. TyrS type 2 subfamily.</text>
</comment>
<dbReference type="InterPro" id="IPR024108">
    <property type="entry name" value="Tyr-tRNA-ligase_bac_2"/>
</dbReference>
<evidence type="ECO:0000256" key="7">
    <source>
        <dbReference type="ARBA" id="ARBA00022917"/>
    </source>
</evidence>
<accession>A0AA35CKI9</accession>
<evidence type="ECO:0000256" key="6">
    <source>
        <dbReference type="ARBA" id="ARBA00022884"/>
    </source>
</evidence>
<evidence type="ECO:0000256" key="2">
    <source>
        <dbReference type="ARBA" id="ARBA00022490"/>
    </source>
</evidence>
<dbReference type="NCBIfam" id="TIGR00234">
    <property type="entry name" value="tyrS"/>
    <property type="match status" value="1"/>
</dbReference>
<evidence type="ECO:0000256" key="8">
    <source>
        <dbReference type="ARBA" id="ARBA00023146"/>
    </source>
</evidence>
<dbReference type="InterPro" id="IPR002942">
    <property type="entry name" value="S4_RNA-bd"/>
</dbReference>
<dbReference type="KEGG" id="cmic:caldi_19070"/>
<dbReference type="CDD" id="cd00165">
    <property type="entry name" value="S4"/>
    <property type="match status" value="1"/>
</dbReference>
<dbReference type="Gene3D" id="3.40.50.620">
    <property type="entry name" value="HUPs"/>
    <property type="match status" value="1"/>
</dbReference>
<gene>
    <name evidence="10 13" type="primary">tyrS</name>
    <name evidence="13" type="ORF">caldi_19070</name>
</gene>
<reference evidence="13" key="1">
    <citation type="submission" date="2022-03" db="EMBL/GenBank/DDBJ databases">
        <title>Complete genome sequence of Caldinitratiruptor microaerophilus.</title>
        <authorList>
            <person name="Mukaiyama R."/>
            <person name="Nishiyama T."/>
            <person name="Ueda K."/>
        </authorList>
    </citation>
    <scope>NUCLEOTIDE SEQUENCE</scope>
    <source>
        <strain evidence="13">JCM 16183</strain>
    </source>
</reference>
<dbReference type="GO" id="GO:0004831">
    <property type="term" value="F:tyrosine-tRNA ligase activity"/>
    <property type="evidence" value="ECO:0007669"/>
    <property type="project" value="UniProtKB-UniRule"/>
</dbReference>
<dbReference type="AlphaFoldDB" id="A0AA35CKI9"/>
<keyword evidence="7 10" id="KW-0648">Protein biosynthesis</keyword>
<dbReference type="InterPro" id="IPR024088">
    <property type="entry name" value="Tyr-tRNA-ligase_bac-type"/>
</dbReference>
<keyword evidence="8 10" id="KW-0030">Aminoacyl-tRNA synthetase</keyword>
<keyword evidence="14" id="KW-1185">Reference proteome</keyword>
<dbReference type="CDD" id="cd00805">
    <property type="entry name" value="TyrRS_core"/>
    <property type="match status" value="1"/>
</dbReference>
<dbReference type="EMBL" id="AP025628">
    <property type="protein sequence ID" value="BDG60817.1"/>
    <property type="molecule type" value="Genomic_DNA"/>
</dbReference>
<evidence type="ECO:0000259" key="12">
    <source>
        <dbReference type="SMART" id="SM00363"/>
    </source>
</evidence>
<dbReference type="GO" id="GO:0005524">
    <property type="term" value="F:ATP binding"/>
    <property type="evidence" value="ECO:0007669"/>
    <property type="project" value="UniProtKB-UniRule"/>
</dbReference>
<sequence>MPFRPVHEQLEYLLRGVADLVSREELERKLAESYRTGRPLRVKLGIDPTGRELTLGHTVPLRKLKAFQDLGHQAVLIIGDYTATVGDPTGRNEARPQLTQEETRANAATYLEQARRVGLDIERTEVRYNSEWLAGLTFADVIRLASTMTVARMLEREDFGKRYAEGRPIFLHEFFYPLMQGTDSVAVRADVELGGTDQRFNLLVGRELQREAGQEPQVCLMTPIVEGLDGVEKMSKSLGNYIGLNDSPEDMYGKTMSIPDTLIVRYLTYFTEVPVSRVREIEAAMAAGANPRDFKMELAREIVRLYHGEEAARQAEEHFRTVFQRRELPGDLPELPLGRQDLEPGGTLPLFRLLVLLGLAQSSSEARRLVEQGGVTLDGERAADPLAPVPVRDGLVVRAGKRRYGRVVLR</sequence>
<keyword evidence="4 10" id="KW-0547">Nucleotide-binding</keyword>
<dbReference type="Gene3D" id="3.10.290.10">
    <property type="entry name" value="RNA-binding S4 domain"/>
    <property type="match status" value="1"/>
</dbReference>
<dbReference type="SMART" id="SM00363">
    <property type="entry name" value="S4"/>
    <property type="match status" value="1"/>
</dbReference>
<comment type="function">
    <text evidence="10">Catalyzes the attachment of tyrosine to tRNA(Tyr) in a two-step reaction: tyrosine is first activated by ATP to form Tyr-AMP and then transferred to the acceptor end of tRNA(Tyr).</text>
</comment>
<dbReference type="PANTHER" id="PTHR11766:SF1">
    <property type="entry name" value="TYROSINE--TRNA LIGASE"/>
    <property type="match status" value="1"/>
</dbReference>
<feature type="domain" description="RNA-binding S4" evidence="12">
    <location>
        <begin position="348"/>
        <end position="406"/>
    </location>
</feature>
<evidence type="ECO:0000256" key="10">
    <source>
        <dbReference type="HAMAP-Rule" id="MF_02007"/>
    </source>
</evidence>
<dbReference type="InterPro" id="IPR036986">
    <property type="entry name" value="S4_RNA-bd_sf"/>
</dbReference>
<dbReference type="GO" id="GO:0005829">
    <property type="term" value="C:cytosol"/>
    <property type="evidence" value="ECO:0007669"/>
    <property type="project" value="TreeGrafter"/>
</dbReference>
<dbReference type="InterPro" id="IPR002307">
    <property type="entry name" value="Tyr-tRNA-ligase"/>
</dbReference>
<dbReference type="SUPFAM" id="SSF55174">
    <property type="entry name" value="Alpha-L RNA-binding motif"/>
    <property type="match status" value="1"/>
</dbReference>
<evidence type="ECO:0000256" key="11">
    <source>
        <dbReference type="PROSITE-ProRule" id="PRU00182"/>
    </source>
</evidence>
<keyword evidence="5 10" id="KW-0067">ATP-binding</keyword>
<dbReference type="Pfam" id="PF00579">
    <property type="entry name" value="tRNA-synt_1b"/>
    <property type="match status" value="1"/>
</dbReference>
<evidence type="ECO:0000256" key="4">
    <source>
        <dbReference type="ARBA" id="ARBA00022741"/>
    </source>
</evidence>
<dbReference type="Gene3D" id="1.10.240.10">
    <property type="entry name" value="Tyrosyl-Transfer RNA Synthetase"/>
    <property type="match status" value="1"/>
</dbReference>
<dbReference type="PROSITE" id="PS50889">
    <property type="entry name" value="S4"/>
    <property type="match status" value="1"/>
</dbReference>